<dbReference type="RefSeq" id="WP_072312057.1">
    <property type="nucleotide sequence ID" value="NZ_FPIW01000035.1"/>
</dbReference>
<feature type="transmembrane region" description="Helical" evidence="11">
    <location>
        <begin position="96"/>
        <end position="124"/>
    </location>
</feature>
<dbReference type="PANTHER" id="PTHR28259:SF1">
    <property type="entry name" value="FLUORIDE EXPORT PROTEIN 1-RELATED"/>
    <property type="match status" value="1"/>
</dbReference>
<evidence type="ECO:0000256" key="9">
    <source>
        <dbReference type="ARBA" id="ARBA00035120"/>
    </source>
</evidence>
<keyword evidence="6 11" id="KW-0406">Ion transport</keyword>
<protein>
    <recommendedName>
        <fullName evidence="11">Fluoride-specific ion channel FluC</fullName>
    </recommendedName>
</protein>
<dbReference type="NCBIfam" id="TIGR00494">
    <property type="entry name" value="crcB"/>
    <property type="match status" value="1"/>
</dbReference>
<dbReference type="InterPro" id="IPR003691">
    <property type="entry name" value="FluC"/>
</dbReference>
<keyword evidence="5 11" id="KW-1133">Transmembrane helix</keyword>
<dbReference type="Proteomes" id="UP000182680">
    <property type="component" value="Unassembled WGS sequence"/>
</dbReference>
<gene>
    <name evidence="11" type="primary">fluC</name>
    <name evidence="11" type="synonym">crcB</name>
    <name evidence="12" type="ORF">SAMN02910291_01888</name>
</gene>
<dbReference type="EMBL" id="FPIW01000035">
    <property type="protein sequence ID" value="SFW57043.1"/>
    <property type="molecule type" value="Genomic_DNA"/>
</dbReference>
<sequence>MLKTLALISIGASCGAILRWFLGLMLNAIFLPIPLGTLAANLLGGYLIGVAVSMFNALPAVGPEFRLLIITGFLGGLTTFSTFTAEIGVLLQGQRIMTAVAAIVLHVCGSLIMMLLGMGTFALLRTCFR</sequence>
<dbReference type="Pfam" id="PF02537">
    <property type="entry name" value="CRCB"/>
    <property type="match status" value="1"/>
</dbReference>
<proteinExistence type="inferred from homology"/>
<evidence type="ECO:0000256" key="5">
    <source>
        <dbReference type="ARBA" id="ARBA00022989"/>
    </source>
</evidence>
<feature type="transmembrane region" description="Helical" evidence="11">
    <location>
        <begin position="29"/>
        <end position="55"/>
    </location>
</feature>
<name>A0AA94L2M8_DESDE</name>
<comment type="similarity">
    <text evidence="9 11">Belongs to the fluoride channel Fluc/FEX (TC 1.A.43) family.</text>
</comment>
<reference evidence="13" key="1">
    <citation type="submission" date="2016-11" db="EMBL/GenBank/DDBJ databases">
        <authorList>
            <person name="Jaros S."/>
            <person name="Januszkiewicz K."/>
            <person name="Wedrychowicz H."/>
        </authorList>
    </citation>
    <scope>NUCLEOTIDE SEQUENCE [LARGE SCALE GENOMIC DNA]</scope>
    <source>
        <strain evidence="13">DSM 7057</strain>
    </source>
</reference>
<comment type="function">
    <text evidence="11">Fluoride-specific ion channel. Important for reducing fluoride concentration in the cell, thus reducing its toxicity.</text>
</comment>
<comment type="activity regulation">
    <text evidence="11">Na(+) is not transported, but it plays an essential structural role and its presence is essential for fluoride channel function.</text>
</comment>
<evidence type="ECO:0000256" key="3">
    <source>
        <dbReference type="ARBA" id="ARBA00022519"/>
    </source>
</evidence>
<dbReference type="AlphaFoldDB" id="A0AA94L2M8"/>
<feature type="transmembrane region" description="Helical" evidence="11">
    <location>
        <begin position="67"/>
        <end position="90"/>
    </location>
</feature>
<keyword evidence="4 11" id="KW-0812">Transmembrane</keyword>
<dbReference type="NCBIfam" id="NF010792">
    <property type="entry name" value="PRK14196.1"/>
    <property type="match status" value="1"/>
</dbReference>
<evidence type="ECO:0000256" key="7">
    <source>
        <dbReference type="ARBA" id="ARBA00023136"/>
    </source>
</evidence>
<evidence type="ECO:0000256" key="4">
    <source>
        <dbReference type="ARBA" id="ARBA00022692"/>
    </source>
</evidence>
<keyword evidence="11" id="KW-0479">Metal-binding</keyword>
<comment type="caution">
    <text evidence="12">The sequence shown here is derived from an EMBL/GenBank/DDBJ whole genome shotgun (WGS) entry which is preliminary data.</text>
</comment>
<dbReference type="PANTHER" id="PTHR28259">
    <property type="entry name" value="FLUORIDE EXPORT PROTEIN 1-RELATED"/>
    <property type="match status" value="1"/>
</dbReference>
<evidence type="ECO:0000256" key="11">
    <source>
        <dbReference type="HAMAP-Rule" id="MF_00454"/>
    </source>
</evidence>
<keyword evidence="7 11" id="KW-0472">Membrane</keyword>
<organism evidence="12 13">
    <name type="scientific">Desulfovibrio desulfuricans</name>
    <dbReference type="NCBI Taxonomy" id="876"/>
    <lineage>
        <taxon>Bacteria</taxon>
        <taxon>Pseudomonadati</taxon>
        <taxon>Thermodesulfobacteriota</taxon>
        <taxon>Desulfovibrionia</taxon>
        <taxon>Desulfovibrionales</taxon>
        <taxon>Desulfovibrionaceae</taxon>
        <taxon>Desulfovibrio</taxon>
    </lineage>
</organism>
<evidence type="ECO:0000256" key="8">
    <source>
        <dbReference type="ARBA" id="ARBA00023303"/>
    </source>
</evidence>
<dbReference type="GO" id="GO:0005886">
    <property type="term" value="C:plasma membrane"/>
    <property type="evidence" value="ECO:0007669"/>
    <property type="project" value="UniProtKB-SubCell"/>
</dbReference>
<comment type="catalytic activity">
    <reaction evidence="10">
        <text>fluoride(in) = fluoride(out)</text>
        <dbReference type="Rhea" id="RHEA:76159"/>
        <dbReference type="ChEBI" id="CHEBI:17051"/>
    </reaction>
    <physiologicalReaction direction="left-to-right" evidence="10">
        <dbReference type="Rhea" id="RHEA:76160"/>
    </physiologicalReaction>
</comment>
<feature type="binding site" evidence="11">
    <location>
        <position position="78"/>
    </location>
    <ligand>
        <name>Na(+)</name>
        <dbReference type="ChEBI" id="CHEBI:29101"/>
        <note>structural</note>
    </ligand>
</feature>
<keyword evidence="11" id="KW-0813">Transport</keyword>
<accession>A0AA94L2M8</accession>
<dbReference type="GO" id="GO:0046872">
    <property type="term" value="F:metal ion binding"/>
    <property type="evidence" value="ECO:0007669"/>
    <property type="project" value="UniProtKB-KW"/>
</dbReference>
<dbReference type="GO" id="GO:0062054">
    <property type="term" value="F:fluoride channel activity"/>
    <property type="evidence" value="ECO:0007669"/>
    <property type="project" value="UniProtKB-UniRule"/>
</dbReference>
<keyword evidence="3" id="KW-0997">Cell inner membrane</keyword>
<dbReference type="GO" id="GO:0140114">
    <property type="term" value="P:cellular detoxification of fluoride"/>
    <property type="evidence" value="ECO:0007669"/>
    <property type="project" value="UniProtKB-UniRule"/>
</dbReference>
<evidence type="ECO:0000313" key="13">
    <source>
        <dbReference type="Proteomes" id="UP000182680"/>
    </source>
</evidence>
<comment type="subcellular location">
    <subcellularLocation>
        <location evidence="1 11">Cell membrane</location>
        <topology evidence="1 11">Multi-pass membrane protein</topology>
    </subcellularLocation>
</comment>
<keyword evidence="11" id="KW-0915">Sodium</keyword>
<feature type="binding site" evidence="11">
    <location>
        <position position="75"/>
    </location>
    <ligand>
        <name>Na(+)</name>
        <dbReference type="ChEBI" id="CHEBI:29101"/>
        <note>structural</note>
    </ligand>
</feature>
<keyword evidence="8 11" id="KW-0407">Ion channel</keyword>
<evidence type="ECO:0000256" key="1">
    <source>
        <dbReference type="ARBA" id="ARBA00004651"/>
    </source>
</evidence>
<evidence type="ECO:0000256" key="2">
    <source>
        <dbReference type="ARBA" id="ARBA00022475"/>
    </source>
</evidence>
<evidence type="ECO:0000313" key="12">
    <source>
        <dbReference type="EMBL" id="SFW57043.1"/>
    </source>
</evidence>
<evidence type="ECO:0000256" key="6">
    <source>
        <dbReference type="ARBA" id="ARBA00023065"/>
    </source>
</evidence>
<evidence type="ECO:0000256" key="10">
    <source>
        <dbReference type="ARBA" id="ARBA00035585"/>
    </source>
</evidence>
<dbReference type="HAMAP" id="MF_00454">
    <property type="entry name" value="FluC"/>
    <property type="match status" value="1"/>
</dbReference>
<keyword evidence="2 11" id="KW-1003">Cell membrane</keyword>